<evidence type="ECO:0000256" key="1">
    <source>
        <dbReference type="SAM" id="Coils"/>
    </source>
</evidence>
<dbReference type="AlphaFoldDB" id="A0A7J6SV16"/>
<reference evidence="3 4" key="1">
    <citation type="submission" date="2020-04" db="EMBL/GenBank/DDBJ databases">
        <title>Perkinsus olseni comparative genomics.</title>
        <authorList>
            <person name="Bogema D.R."/>
        </authorList>
    </citation>
    <scope>NUCLEOTIDE SEQUENCE [LARGE SCALE GENOMIC DNA]</scope>
    <source>
        <strain evidence="3">ATCC PRA-205</strain>
    </source>
</reference>
<comment type="caution">
    <text evidence="3">The sequence shown here is derived from an EMBL/GenBank/DDBJ whole genome shotgun (WGS) entry which is preliminary data.</text>
</comment>
<feature type="non-terminal residue" evidence="3">
    <location>
        <position position="1"/>
    </location>
</feature>
<evidence type="ECO:0000256" key="2">
    <source>
        <dbReference type="SAM" id="MobiDB-lite"/>
    </source>
</evidence>
<dbReference type="Proteomes" id="UP000574390">
    <property type="component" value="Unassembled WGS sequence"/>
</dbReference>
<keyword evidence="1" id="KW-0175">Coiled coil</keyword>
<sequence>LAELTECSEKEFQEWMTMKGTIEAKHERIVEAMGRVFEEERKKNREEREVVLEDKEKDFREHHQKLREVEHKTDDKIEAVKRKYESLLSHEKDEKIGLRGQAGIHKKHHEDLKRQMGYKEESLKNWLLQVQRRREKIGALVKDRAANIKEMEEREKTIEDKERRINDLRKQNQELEKFKFVLDYKIRELKGEIDPKSAEIAKMKTQITFMDAEIEECMRRNKTLSLEVSEMNMKQRALLAEIKEQKGKIDEEHREQETSRTAMRECYRDCKDPRKLRKSITAMYHELILEENKRGKEADGVEGESRTDDAEGDDVDAYQKEFNRQRDYLEKCMMTLKQKHEKAAHNERAAEERISSAASTVNSESTSRDSEKEAEMQQKVGGLGPP</sequence>
<feature type="compositionally biased region" description="Basic and acidic residues" evidence="2">
    <location>
        <begin position="295"/>
        <end position="309"/>
    </location>
</feature>
<dbReference type="PANTHER" id="PTHR32215:SF0">
    <property type="entry name" value="CILIA- AND FLAGELLA-ASSOCIATED PROTEIN 57"/>
    <property type="match status" value="1"/>
</dbReference>
<dbReference type="EMBL" id="JABANM010011977">
    <property type="protein sequence ID" value="KAF4736789.1"/>
    <property type="molecule type" value="Genomic_DNA"/>
</dbReference>
<evidence type="ECO:0000313" key="3">
    <source>
        <dbReference type="EMBL" id="KAF4736789.1"/>
    </source>
</evidence>
<feature type="coiled-coil region" evidence="1">
    <location>
        <begin position="148"/>
        <end position="178"/>
    </location>
</feature>
<protein>
    <submittedName>
        <fullName evidence="3">Uncharacterized protein</fullName>
    </submittedName>
</protein>
<feature type="region of interest" description="Disordered" evidence="2">
    <location>
        <begin position="338"/>
        <end position="386"/>
    </location>
</feature>
<evidence type="ECO:0000313" key="4">
    <source>
        <dbReference type="Proteomes" id="UP000574390"/>
    </source>
</evidence>
<name>A0A7J6SV16_PEROL</name>
<organism evidence="3 4">
    <name type="scientific">Perkinsus olseni</name>
    <name type="common">Perkinsus atlanticus</name>
    <dbReference type="NCBI Taxonomy" id="32597"/>
    <lineage>
        <taxon>Eukaryota</taxon>
        <taxon>Sar</taxon>
        <taxon>Alveolata</taxon>
        <taxon>Perkinsozoa</taxon>
        <taxon>Perkinsea</taxon>
        <taxon>Perkinsida</taxon>
        <taxon>Perkinsidae</taxon>
        <taxon>Perkinsus</taxon>
    </lineage>
</organism>
<dbReference type="PANTHER" id="PTHR32215">
    <property type="entry name" value="CILIA- AND FLAGELLA-ASSOCIATED PROTEIN 57"/>
    <property type="match status" value="1"/>
</dbReference>
<dbReference type="InterPro" id="IPR052993">
    <property type="entry name" value="CFA-57"/>
</dbReference>
<feature type="region of interest" description="Disordered" evidence="2">
    <location>
        <begin position="295"/>
        <end position="321"/>
    </location>
</feature>
<feature type="non-terminal residue" evidence="3">
    <location>
        <position position="386"/>
    </location>
</feature>
<dbReference type="Gene3D" id="1.10.287.1490">
    <property type="match status" value="1"/>
</dbReference>
<feature type="compositionally biased region" description="Basic and acidic residues" evidence="2">
    <location>
        <begin position="341"/>
        <end position="354"/>
    </location>
</feature>
<feature type="compositionally biased region" description="Basic and acidic residues" evidence="2">
    <location>
        <begin position="366"/>
        <end position="376"/>
    </location>
</feature>
<proteinExistence type="predicted"/>
<accession>A0A7J6SV16</accession>
<gene>
    <name evidence="3" type="ORF">FOZ62_026276</name>
</gene>